<dbReference type="AlphaFoldDB" id="A0A2G9U577"/>
<dbReference type="GO" id="GO:0016746">
    <property type="term" value="F:acyltransferase activity"/>
    <property type="evidence" value="ECO:0007669"/>
    <property type="project" value="UniProtKB-KW"/>
</dbReference>
<dbReference type="Pfam" id="PF00155">
    <property type="entry name" value="Aminotran_1_2"/>
    <property type="match status" value="1"/>
</dbReference>
<dbReference type="PANTHER" id="PTHR13693">
    <property type="entry name" value="CLASS II AMINOTRANSFERASE/8-AMINO-7-OXONONANOATE SYNTHASE"/>
    <property type="match status" value="1"/>
</dbReference>
<accession>A0A2G9U577</accession>
<dbReference type="OrthoDB" id="10263824at2759"/>
<reference evidence="6 7" key="1">
    <citation type="submission" date="2015-09" db="EMBL/GenBank/DDBJ databases">
        <title>Draft genome of the parasitic nematode Teladorsagia circumcincta isolate WARC Sus (inbred).</title>
        <authorList>
            <person name="Mitreva M."/>
        </authorList>
    </citation>
    <scope>NUCLEOTIDE SEQUENCE [LARGE SCALE GENOMIC DNA]</scope>
    <source>
        <strain evidence="6 7">S</strain>
    </source>
</reference>
<proteinExistence type="inferred from homology"/>
<comment type="similarity">
    <text evidence="2">Belongs to the class-II pyridoxal-phosphate-dependent aminotransferase family.</text>
</comment>
<dbReference type="Proteomes" id="UP000230423">
    <property type="component" value="Unassembled WGS sequence"/>
</dbReference>
<keyword evidence="7" id="KW-1185">Reference proteome</keyword>
<dbReference type="InterPro" id="IPR050087">
    <property type="entry name" value="AON_synthase_class-II"/>
</dbReference>
<protein>
    <recommendedName>
        <fullName evidence="5">Aminotransferase class I/classII large domain-containing protein</fullName>
    </recommendedName>
</protein>
<dbReference type="InterPro" id="IPR015421">
    <property type="entry name" value="PyrdxlP-dep_Trfase_major"/>
</dbReference>
<evidence type="ECO:0000313" key="6">
    <source>
        <dbReference type="EMBL" id="PIO65429.1"/>
    </source>
</evidence>
<dbReference type="PANTHER" id="PTHR13693:SF102">
    <property type="entry name" value="2-AMINO-3-KETOBUTYRATE COENZYME A LIGASE, MITOCHONDRIAL"/>
    <property type="match status" value="1"/>
</dbReference>
<sequence>MFARTSSRFYSKANQGLRALLNKEIESIKAAGTYKTERVIVGPQGVLVNVKGQSKPVLNFCANNYLGLSSHPEVIKAGQEALASHGAGLSSVRFICGTQDIHKQLEAKLAQFHGMEDAILYAACFDANGGVFEVLTGNGFWAFAPHRKGCMGWRRRPSKGSNTIPSYQILCPFGLS</sequence>
<gene>
    <name evidence="6" type="ORF">TELCIR_12900</name>
</gene>
<feature type="domain" description="Aminotransferase class I/classII large" evidence="5">
    <location>
        <begin position="56"/>
        <end position="144"/>
    </location>
</feature>
<evidence type="ECO:0000259" key="5">
    <source>
        <dbReference type="Pfam" id="PF00155"/>
    </source>
</evidence>
<keyword evidence="3" id="KW-0808">Transferase</keyword>
<comment type="cofactor">
    <cofactor evidence="1">
        <name>pyridoxal 5'-phosphate</name>
        <dbReference type="ChEBI" id="CHEBI:597326"/>
    </cofactor>
</comment>
<dbReference type="GO" id="GO:0030170">
    <property type="term" value="F:pyridoxal phosphate binding"/>
    <property type="evidence" value="ECO:0007669"/>
    <property type="project" value="InterPro"/>
</dbReference>
<evidence type="ECO:0000256" key="4">
    <source>
        <dbReference type="ARBA" id="ARBA00023315"/>
    </source>
</evidence>
<dbReference type="InterPro" id="IPR015424">
    <property type="entry name" value="PyrdxlP-dep_Trfase"/>
</dbReference>
<dbReference type="EMBL" id="KZ349020">
    <property type="protein sequence ID" value="PIO65429.1"/>
    <property type="molecule type" value="Genomic_DNA"/>
</dbReference>
<evidence type="ECO:0000313" key="7">
    <source>
        <dbReference type="Proteomes" id="UP000230423"/>
    </source>
</evidence>
<evidence type="ECO:0000256" key="2">
    <source>
        <dbReference type="ARBA" id="ARBA00008392"/>
    </source>
</evidence>
<evidence type="ECO:0000256" key="1">
    <source>
        <dbReference type="ARBA" id="ARBA00001933"/>
    </source>
</evidence>
<dbReference type="SUPFAM" id="SSF53383">
    <property type="entry name" value="PLP-dependent transferases"/>
    <property type="match status" value="1"/>
</dbReference>
<name>A0A2G9U577_TELCI</name>
<dbReference type="Gene3D" id="3.40.640.10">
    <property type="entry name" value="Type I PLP-dependent aspartate aminotransferase-like (Major domain)"/>
    <property type="match status" value="1"/>
</dbReference>
<dbReference type="InterPro" id="IPR004839">
    <property type="entry name" value="Aminotransferase_I/II_large"/>
</dbReference>
<dbReference type="GO" id="GO:0005739">
    <property type="term" value="C:mitochondrion"/>
    <property type="evidence" value="ECO:0007669"/>
    <property type="project" value="TreeGrafter"/>
</dbReference>
<evidence type="ECO:0000256" key="3">
    <source>
        <dbReference type="ARBA" id="ARBA00022679"/>
    </source>
</evidence>
<organism evidence="6 7">
    <name type="scientific">Teladorsagia circumcincta</name>
    <name type="common">Brown stomach worm</name>
    <name type="synonym">Ostertagia circumcincta</name>
    <dbReference type="NCBI Taxonomy" id="45464"/>
    <lineage>
        <taxon>Eukaryota</taxon>
        <taxon>Metazoa</taxon>
        <taxon>Ecdysozoa</taxon>
        <taxon>Nematoda</taxon>
        <taxon>Chromadorea</taxon>
        <taxon>Rhabditida</taxon>
        <taxon>Rhabditina</taxon>
        <taxon>Rhabditomorpha</taxon>
        <taxon>Strongyloidea</taxon>
        <taxon>Trichostrongylidae</taxon>
        <taxon>Teladorsagia</taxon>
    </lineage>
</organism>
<keyword evidence="4" id="KW-0012">Acyltransferase</keyword>